<proteinExistence type="predicted"/>
<evidence type="ECO:0000313" key="6">
    <source>
        <dbReference type="Proteomes" id="UP001059380"/>
    </source>
</evidence>
<dbReference type="SUPFAM" id="SSF46785">
    <property type="entry name" value="Winged helix' DNA-binding domain"/>
    <property type="match status" value="1"/>
</dbReference>
<dbReference type="InterPro" id="IPR018490">
    <property type="entry name" value="cNMP-bd_dom_sf"/>
</dbReference>
<organism evidence="5 6">
    <name type="scientific">Occallatibacter riparius</name>
    <dbReference type="NCBI Taxonomy" id="1002689"/>
    <lineage>
        <taxon>Bacteria</taxon>
        <taxon>Pseudomonadati</taxon>
        <taxon>Acidobacteriota</taxon>
        <taxon>Terriglobia</taxon>
        <taxon>Terriglobales</taxon>
        <taxon>Acidobacteriaceae</taxon>
        <taxon>Occallatibacter</taxon>
    </lineage>
</organism>
<name>A0A9J7BNZ1_9BACT</name>
<feature type="domain" description="HTH crp-type" evidence="4">
    <location>
        <begin position="151"/>
        <end position="216"/>
    </location>
</feature>
<evidence type="ECO:0000313" key="5">
    <source>
        <dbReference type="EMBL" id="UWZ82638.1"/>
    </source>
</evidence>
<gene>
    <name evidence="5" type="ORF">MOP44_18955</name>
</gene>
<dbReference type="InterPro" id="IPR014710">
    <property type="entry name" value="RmlC-like_jellyroll"/>
</dbReference>
<protein>
    <submittedName>
        <fullName evidence="5">Crp/Fnr family transcriptional regulator</fullName>
    </submittedName>
</protein>
<dbReference type="Proteomes" id="UP001059380">
    <property type="component" value="Chromosome"/>
</dbReference>
<dbReference type="EMBL" id="CP093313">
    <property type="protein sequence ID" value="UWZ82638.1"/>
    <property type="molecule type" value="Genomic_DNA"/>
</dbReference>
<dbReference type="KEGG" id="orp:MOP44_18955"/>
<dbReference type="Pfam" id="PF13545">
    <property type="entry name" value="HTH_Crp_2"/>
    <property type="match status" value="1"/>
</dbReference>
<dbReference type="GO" id="GO:0006355">
    <property type="term" value="P:regulation of DNA-templated transcription"/>
    <property type="evidence" value="ECO:0007669"/>
    <property type="project" value="InterPro"/>
</dbReference>
<keyword evidence="1" id="KW-0805">Transcription regulation</keyword>
<accession>A0A9J7BNZ1</accession>
<reference evidence="5" key="1">
    <citation type="submission" date="2021-04" db="EMBL/GenBank/DDBJ databases">
        <title>Phylogenetic analysis of Acidobacteriaceae.</title>
        <authorList>
            <person name="Qiu L."/>
            <person name="Zhang Q."/>
        </authorList>
    </citation>
    <scope>NUCLEOTIDE SEQUENCE</scope>
    <source>
        <strain evidence="5">DSM 25168</strain>
    </source>
</reference>
<dbReference type="InterPro" id="IPR036390">
    <property type="entry name" value="WH_DNA-bd_sf"/>
</dbReference>
<evidence type="ECO:0000256" key="2">
    <source>
        <dbReference type="ARBA" id="ARBA00023125"/>
    </source>
</evidence>
<dbReference type="AlphaFoldDB" id="A0A9J7BNZ1"/>
<keyword evidence="3" id="KW-0804">Transcription</keyword>
<evidence type="ECO:0000259" key="4">
    <source>
        <dbReference type="Pfam" id="PF13545"/>
    </source>
</evidence>
<keyword evidence="2" id="KW-0238">DNA-binding</keyword>
<sequence>MANVPRTQFRNRILNRLSESNPEVLSRLTALDLPLSMVLRGPGGEDGQIYFIEEGMASATALSSQGSSIEVGLIGREGLVGVGSVLGHPGLPHQTLMQVAGRGFSMPTDLFRVEFAKPGPVMAAVHDFLYAQLIQASQAALCNRLHPTEPRLAKWLLNTSDIVESNTLQLTQEFLAQMIGAERSSATIAAGALKRAGLIDYQRGLVEIINRPMLEDAACECYATVRAEFAAIFGGDHASVG</sequence>
<dbReference type="SUPFAM" id="SSF51206">
    <property type="entry name" value="cAMP-binding domain-like"/>
    <property type="match status" value="1"/>
</dbReference>
<keyword evidence="6" id="KW-1185">Reference proteome</keyword>
<dbReference type="Gene3D" id="2.60.120.10">
    <property type="entry name" value="Jelly Rolls"/>
    <property type="match status" value="1"/>
</dbReference>
<dbReference type="InterPro" id="IPR012318">
    <property type="entry name" value="HTH_CRP"/>
</dbReference>
<evidence type="ECO:0000256" key="3">
    <source>
        <dbReference type="ARBA" id="ARBA00023163"/>
    </source>
</evidence>
<dbReference type="RefSeq" id="WP_260791825.1">
    <property type="nucleotide sequence ID" value="NZ_CP093313.1"/>
</dbReference>
<evidence type="ECO:0000256" key="1">
    <source>
        <dbReference type="ARBA" id="ARBA00023015"/>
    </source>
</evidence>
<dbReference type="GO" id="GO:0003677">
    <property type="term" value="F:DNA binding"/>
    <property type="evidence" value="ECO:0007669"/>
    <property type="project" value="UniProtKB-KW"/>
</dbReference>